<organism evidence="1">
    <name type="scientific">Dichomitus squalens</name>
    <dbReference type="NCBI Taxonomy" id="114155"/>
    <lineage>
        <taxon>Eukaryota</taxon>
        <taxon>Fungi</taxon>
        <taxon>Dikarya</taxon>
        <taxon>Basidiomycota</taxon>
        <taxon>Agaricomycotina</taxon>
        <taxon>Agaricomycetes</taxon>
        <taxon>Polyporales</taxon>
        <taxon>Polyporaceae</taxon>
        <taxon>Dichomitus</taxon>
    </lineage>
</organism>
<gene>
    <name evidence="1" type="ORF">BD311DRAFT_782738</name>
</gene>
<dbReference type="AlphaFoldDB" id="A0A4Q9M629"/>
<protein>
    <submittedName>
        <fullName evidence="1">Uncharacterized protein</fullName>
    </submittedName>
</protein>
<proteinExistence type="predicted"/>
<sequence length="385" mass="44285">MPPLIPDDVYDFAPFEDRPSFEFAELLFEKMRSSSGDMDQLLRILSAKCVIKTDGQELSNGFFPSTDTMYQTIDDVDFGEIEWKTITVRYTGPMDADAHWMHEEYEFHCRAINQALVNTAGNAEFEGSWDYVPFEEFPSENDHRFSNLMSARFAWKQVKIGAMLVPLILGADKTTVSVATGHQEFHPVYASAGNLDNSMRRAHGEGVIPAAFLPIPKTVRQHSYSAAFRTFKKQLYHDALAHVLAPLRPWMTTPRVIRRPDGHYRRAIIELGPFIADYSEQVYVSGVVSKWCPKVLRVSEHTECLMETFDTLTLWDVFGLDRNVVPFTHRFPRADIHELLPPDLLHQLIKGTFKDHLVEWVTQYIHLTAENEAEAKRMMDDIDRR</sequence>
<dbReference type="OrthoDB" id="3199698at2759"/>
<dbReference type="Pfam" id="PF18759">
    <property type="entry name" value="Plavaka"/>
    <property type="match status" value="1"/>
</dbReference>
<dbReference type="EMBL" id="ML143578">
    <property type="protein sequence ID" value="TBU21757.1"/>
    <property type="molecule type" value="Genomic_DNA"/>
</dbReference>
<name>A0A4Q9M629_9APHY</name>
<dbReference type="Proteomes" id="UP000292957">
    <property type="component" value="Unassembled WGS sequence"/>
</dbReference>
<evidence type="ECO:0000313" key="1">
    <source>
        <dbReference type="EMBL" id="TBU21757.1"/>
    </source>
</evidence>
<dbReference type="InterPro" id="IPR041078">
    <property type="entry name" value="Plavaka"/>
</dbReference>
<reference evidence="1" key="1">
    <citation type="submission" date="2019-01" db="EMBL/GenBank/DDBJ databases">
        <title>Draft genome sequences of three monokaryotic isolates of the white-rot basidiomycete fungus Dichomitus squalens.</title>
        <authorList>
            <consortium name="DOE Joint Genome Institute"/>
            <person name="Lopez S.C."/>
            <person name="Andreopoulos B."/>
            <person name="Pangilinan J."/>
            <person name="Lipzen A."/>
            <person name="Riley R."/>
            <person name="Ahrendt S."/>
            <person name="Ng V."/>
            <person name="Barry K."/>
            <person name="Daum C."/>
            <person name="Grigoriev I.V."/>
            <person name="Hilden K.S."/>
            <person name="Makela M.R."/>
            <person name="de Vries R.P."/>
        </authorList>
    </citation>
    <scope>NUCLEOTIDE SEQUENCE [LARGE SCALE GENOMIC DNA]</scope>
    <source>
        <strain evidence="1">OM18370.1</strain>
    </source>
</reference>
<accession>A0A4Q9M629</accession>